<evidence type="ECO:0000313" key="3">
    <source>
        <dbReference type="Proteomes" id="UP001341840"/>
    </source>
</evidence>
<feature type="region of interest" description="Disordered" evidence="1">
    <location>
        <begin position="122"/>
        <end position="170"/>
    </location>
</feature>
<accession>A0ABU6Y9W5</accession>
<evidence type="ECO:0008006" key="4">
    <source>
        <dbReference type="Google" id="ProtNLM"/>
    </source>
</evidence>
<keyword evidence="3" id="KW-1185">Reference proteome</keyword>
<feature type="compositionally biased region" description="Basic and acidic residues" evidence="1">
    <location>
        <begin position="22"/>
        <end position="31"/>
    </location>
</feature>
<dbReference type="InterPro" id="IPR051105">
    <property type="entry name" value="WWC/KIBRA_Hippo_Reg"/>
</dbReference>
<comment type="caution">
    <text evidence="2">The sequence shown here is derived from an EMBL/GenBank/DDBJ whole genome shotgun (WGS) entry which is preliminary data.</text>
</comment>
<dbReference type="InterPro" id="IPR036020">
    <property type="entry name" value="WW_dom_sf"/>
</dbReference>
<dbReference type="Proteomes" id="UP001341840">
    <property type="component" value="Unassembled WGS sequence"/>
</dbReference>
<dbReference type="EMBL" id="JASCZI010241743">
    <property type="protein sequence ID" value="MED6206186.1"/>
    <property type="molecule type" value="Genomic_DNA"/>
</dbReference>
<sequence>MEMEAITASLERSLQNCSLNSHSHESRREEGSATDAEADAEAGIGISSSSDDVPNNHISNSDTTLELNSHISLPYHWEQCLDLKTGEIYYINWQNGMKAKEDPRRVAEYSSSMCRNYKSEEESWYDSEESSSESCPSSSKDQYHQELGQSEMQNSSSSSSSSSSSNSNTNNKGNVLVVAGCKSCLMYFMVPKQVEDCPKCGGQLLHFDRSESGSP</sequence>
<name>A0ABU6Y9W5_9FABA</name>
<organism evidence="2 3">
    <name type="scientific">Stylosanthes scabra</name>
    <dbReference type="NCBI Taxonomy" id="79078"/>
    <lineage>
        <taxon>Eukaryota</taxon>
        <taxon>Viridiplantae</taxon>
        <taxon>Streptophyta</taxon>
        <taxon>Embryophyta</taxon>
        <taxon>Tracheophyta</taxon>
        <taxon>Spermatophyta</taxon>
        <taxon>Magnoliopsida</taxon>
        <taxon>eudicotyledons</taxon>
        <taxon>Gunneridae</taxon>
        <taxon>Pentapetalae</taxon>
        <taxon>rosids</taxon>
        <taxon>fabids</taxon>
        <taxon>Fabales</taxon>
        <taxon>Fabaceae</taxon>
        <taxon>Papilionoideae</taxon>
        <taxon>50 kb inversion clade</taxon>
        <taxon>dalbergioids sensu lato</taxon>
        <taxon>Dalbergieae</taxon>
        <taxon>Pterocarpus clade</taxon>
        <taxon>Stylosanthes</taxon>
    </lineage>
</organism>
<dbReference type="SUPFAM" id="SSF51045">
    <property type="entry name" value="WW domain"/>
    <property type="match status" value="1"/>
</dbReference>
<protein>
    <recommendedName>
        <fullName evidence="4">WW domain-containing protein</fullName>
    </recommendedName>
</protein>
<proteinExistence type="predicted"/>
<evidence type="ECO:0000313" key="2">
    <source>
        <dbReference type="EMBL" id="MED6206186.1"/>
    </source>
</evidence>
<dbReference type="PANTHER" id="PTHR14791:SF29">
    <property type="entry name" value="PROTEIN KIBRA"/>
    <property type="match status" value="1"/>
</dbReference>
<feature type="compositionally biased region" description="Acidic residues" evidence="1">
    <location>
        <begin position="122"/>
        <end position="131"/>
    </location>
</feature>
<dbReference type="Gene3D" id="2.20.70.10">
    <property type="match status" value="1"/>
</dbReference>
<dbReference type="PANTHER" id="PTHR14791">
    <property type="entry name" value="BOMB/KIRA PROTEINS"/>
    <property type="match status" value="1"/>
</dbReference>
<evidence type="ECO:0000256" key="1">
    <source>
        <dbReference type="SAM" id="MobiDB-lite"/>
    </source>
</evidence>
<reference evidence="2 3" key="1">
    <citation type="journal article" date="2023" name="Plants (Basel)">
        <title>Bridging the Gap: Combining Genomics and Transcriptomics Approaches to Understand Stylosanthes scabra, an Orphan Legume from the Brazilian Caatinga.</title>
        <authorList>
            <person name="Ferreira-Neto J.R.C."/>
            <person name="da Silva M.D."/>
            <person name="Binneck E."/>
            <person name="de Melo N.F."/>
            <person name="da Silva R.H."/>
            <person name="de Melo A.L.T.M."/>
            <person name="Pandolfi V."/>
            <person name="Bustamante F.O."/>
            <person name="Brasileiro-Vidal A.C."/>
            <person name="Benko-Iseppon A.M."/>
        </authorList>
    </citation>
    <scope>NUCLEOTIDE SEQUENCE [LARGE SCALE GENOMIC DNA]</scope>
    <source>
        <tissue evidence="2">Leaves</tissue>
    </source>
</reference>
<feature type="region of interest" description="Disordered" evidence="1">
    <location>
        <begin position="14"/>
        <end position="38"/>
    </location>
</feature>
<feature type="compositionally biased region" description="Low complexity" evidence="1">
    <location>
        <begin position="154"/>
        <end position="170"/>
    </location>
</feature>
<gene>
    <name evidence="2" type="ORF">PIB30_024479</name>
</gene>